<keyword evidence="9" id="KW-0175">Coiled coil</keyword>
<dbReference type="PANTHER" id="PTHR22706">
    <property type="entry name" value="ASSEMBLY FACTOR FOR SPINDLE MICROTUBULES"/>
    <property type="match status" value="1"/>
</dbReference>
<dbReference type="KEGG" id="olu:OSTLU_31390"/>
<evidence type="ECO:0000256" key="4">
    <source>
        <dbReference type="ARBA" id="ARBA00022553"/>
    </source>
</evidence>
<dbReference type="Gene3D" id="1.10.418.10">
    <property type="entry name" value="Calponin-like domain"/>
    <property type="match status" value="2"/>
</dbReference>
<comment type="subcellular location">
    <subcellularLocation>
        <location evidence="2">Cytoplasm</location>
    </subcellularLocation>
    <subcellularLocation>
        <location evidence="1">Nucleus</location>
    </subcellularLocation>
</comment>
<dbReference type="GO" id="GO:0000922">
    <property type="term" value="C:spindle pole"/>
    <property type="evidence" value="ECO:0007669"/>
    <property type="project" value="TreeGrafter"/>
</dbReference>
<dbReference type="PROSITE" id="PS50096">
    <property type="entry name" value="IQ"/>
    <property type="match status" value="8"/>
</dbReference>
<dbReference type="GO" id="GO:0007051">
    <property type="term" value="P:spindle organization"/>
    <property type="evidence" value="ECO:0007669"/>
    <property type="project" value="TreeGrafter"/>
</dbReference>
<evidence type="ECO:0000256" key="7">
    <source>
        <dbReference type="ARBA" id="ARBA00022776"/>
    </source>
</evidence>
<keyword evidence="6" id="KW-0677">Repeat</keyword>
<dbReference type="CDD" id="cd21223">
    <property type="entry name" value="CH_ASPM_rpt1"/>
    <property type="match status" value="1"/>
</dbReference>
<feature type="domain" description="Calponin-homology (CH)" evidence="13">
    <location>
        <begin position="647"/>
        <end position="772"/>
    </location>
</feature>
<gene>
    <name evidence="14" type="ORF">OSTLU_31390</name>
</gene>
<evidence type="ECO:0000256" key="5">
    <source>
        <dbReference type="ARBA" id="ARBA00022618"/>
    </source>
</evidence>
<dbReference type="GO" id="GO:0051295">
    <property type="term" value="P:establishment of meiotic spindle localization"/>
    <property type="evidence" value="ECO:0007669"/>
    <property type="project" value="TreeGrafter"/>
</dbReference>
<keyword evidence="11" id="KW-0131">Cell cycle</keyword>
<dbReference type="SMART" id="SM00033">
    <property type="entry name" value="CH"/>
    <property type="match status" value="2"/>
</dbReference>
<evidence type="ECO:0000256" key="1">
    <source>
        <dbReference type="ARBA" id="ARBA00004123"/>
    </source>
</evidence>
<feature type="compositionally biased region" description="Basic and acidic residues" evidence="12">
    <location>
        <begin position="156"/>
        <end position="172"/>
    </location>
</feature>
<dbReference type="Pfam" id="PF15780">
    <property type="entry name" value="ASH"/>
    <property type="match status" value="1"/>
</dbReference>
<name>A4RWM7_OSTLU</name>
<organism evidence="14 15">
    <name type="scientific">Ostreococcus lucimarinus (strain CCE9901)</name>
    <dbReference type="NCBI Taxonomy" id="436017"/>
    <lineage>
        <taxon>Eukaryota</taxon>
        <taxon>Viridiplantae</taxon>
        <taxon>Chlorophyta</taxon>
        <taxon>Mamiellophyceae</taxon>
        <taxon>Mamiellales</taxon>
        <taxon>Bathycoccaceae</taxon>
        <taxon>Ostreococcus</taxon>
    </lineage>
</organism>
<dbReference type="OMA" id="YSQKCCE"/>
<feature type="domain" description="Calponin-homology (CH)" evidence="13">
    <location>
        <begin position="453"/>
        <end position="602"/>
    </location>
</feature>
<keyword evidence="3" id="KW-0963">Cytoplasm</keyword>
<evidence type="ECO:0000256" key="3">
    <source>
        <dbReference type="ARBA" id="ARBA00022490"/>
    </source>
</evidence>
<dbReference type="SUPFAM" id="SSF47576">
    <property type="entry name" value="Calponin-homology domain, CH-domain"/>
    <property type="match status" value="1"/>
</dbReference>
<dbReference type="InterPro" id="IPR036872">
    <property type="entry name" value="CH_dom_sf"/>
</dbReference>
<evidence type="ECO:0000256" key="12">
    <source>
        <dbReference type="SAM" id="MobiDB-lite"/>
    </source>
</evidence>
<protein>
    <recommendedName>
        <fullName evidence="13">Calponin-homology (CH) domain-containing protein</fullName>
    </recommendedName>
</protein>
<evidence type="ECO:0000313" key="15">
    <source>
        <dbReference type="Proteomes" id="UP000001568"/>
    </source>
</evidence>
<dbReference type="SMART" id="SM00015">
    <property type="entry name" value="IQ"/>
    <property type="match status" value="10"/>
</dbReference>
<dbReference type="Gene3D" id="1.20.5.190">
    <property type="match status" value="5"/>
</dbReference>
<dbReference type="GO" id="GO:0005634">
    <property type="term" value="C:nucleus"/>
    <property type="evidence" value="ECO:0007669"/>
    <property type="project" value="UniProtKB-SubCell"/>
</dbReference>
<dbReference type="STRING" id="436017.A4RWM7"/>
<evidence type="ECO:0000256" key="10">
    <source>
        <dbReference type="ARBA" id="ARBA00023242"/>
    </source>
</evidence>
<dbReference type="Proteomes" id="UP000001568">
    <property type="component" value="Chromosome 4"/>
</dbReference>
<evidence type="ECO:0000313" key="14">
    <source>
        <dbReference type="EMBL" id="ABO95651.1"/>
    </source>
</evidence>
<sequence length="1407" mass="159837">MGGKMKDARARGDAVDDARRPSARASGERRRAVLSEPDAVPVVRFGAVDVGGTGCEGLDIVNDTALTQEVAFADCEAIARDGFSLDRETLTIQPGTTERVQLTWTPQRAMAATYCGQISFVVVAEAPVPMPEVEMKARIRGVAKGEVLRPLTNEAPEERVASATKRPRDARLATRRSLATSPRKLAGEDKLALDAMRAKQRRLEDEPATLALAPVARALQLQREDSASGDAHEGSTSRNVSDEFQAGIWLRQQELAFIAWLNHTIVIDDVGTMGDDSPSANRGGNASAREVRQTVRNKLTSLYSYDDELGRVLKKTYRHVDNARFRLNTGQTFMDNVALKEEFARALSCFSPFWLQLGVDVVVGGGIVWKRRGDLHEIQKECIAALFRDRDLEIEFGTGHVPGAPPFAHGYEEALSRSVLKRVLLLVFILDRAAMSGLPPNTPLLMRPHAALKRSEDILRTALQGSMYGEGDVIRNLSQCSYKLHYKQNPIREYDFQCTNLAVDLRDGVRLCRLMEVLNADVLFMSYDEKNKEWKRSLLSEVHFPCASRAHRVQNVEVALRAIKDQQVGLPGTWSRIKAEDIVDGHLEHTMGLLWALMMHYSAPGLLLPKSLDSEITRLGGKVPDIKRIERLSAARRGDSVIEAPQCAMEARLYAWARAACATQNVELNNLGGAFTDGRALCALIRAYAPMMIPKRRIGNAPLKLDDANADTAKHARELARDNFAAVAKALQALGGVPNPTFDIRFTSDEGLDSPDPRAVSGYLLFLSARLLLLRQQEVACVRIQRWWRWNRPNRPKFAEVVRKWNAASTVIASHVRRVQAVDAVNARKNAIVKLQSFRRACVARREFLNMKNAAVKIQSFKRMHTARLEFQDTKWAVEKVQKMRRGCAQRNQFLRKKQAATLIQGWYRTVCARNEYVNKTCAATIIQMHWRAFAARAEAKRIVEARMKIIHSAATKIQAAFRKCMMRKHFLRLRWFVILSQARARAAAARRTFVAQKKASVTIQRRVRRFLDYNAYKRRSQMIENERQKKAATTIQRHWRGYNTRDGLDNIQWKTYFVTLLQAYVRRWQTRRKFVNEILPRQKELKLQARKTQMRARMAREREAATCIQKFCRGHLARKTVRKMRRKASKAKRAEKDAAANLLQKEEKSSEEITQRSRRPVSAFTRKALLEQHVVVIQAFVRGWLARKHAVHKLEWHRKRIAAKAQPVNPLHARAEQAANMIAAPHARDDCLRGCTFFTEHWNLSKTCRGIVTSPRVLHALMRNVRQCSRSASQVPLLTAAYDLFEIIARDKHYASALEQCPDSVMTMTEHLQQYRDRPTLLESAVNTMVALFENSSNKRSLVSEKFLTRVEKMRDIIDSNRIVHRRRAMTFAQQGRYKEETEARDALVKTEQTLACLKKLTRTLT</sequence>
<dbReference type="GO" id="GO:0000278">
    <property type="term" value="P:mitotic cell cycle"/>
    <property type="evidence" value="ECO:0007669"/>
    <property type="project" value="TreeGrafter"/>
</dbReference>
<dbReference type="HOGENOM" id="CLU_253932_0_0_1"/>
<proteinExistence type="predicted"/>
<keyword evidence="7" id="KW-0498">Mitosis</keyword>
<evidence type="ECO:0000256" key="6">
    <source>
        <dbReference type="ARBA" id="ARBA00022737"/>
    </source>
</evidence>
<dbReference type="RefSeq" id="XP_001417358.1">
    <property type="nucleotide sequence ID" value="XM_001417321.1"/>
</dbReference>
<keyword evidence="4" id="KW-0597">Phosphoprotein</keyword>
<dbReference type="InterPro" id="IPR000048">
    <property type="entry name" value="IQ_motif_EF-hand-BS"/>
</dbReference>
<feature type="region of interest" description="Disordered" evidence="12">
    <location>
        <begin position="1"/>
        <end position="32"/>
    </location>
</feature>
<evidence type="ECO:0000256" key="2">
    <source>
        <dbReference type="ARBA" id="ARBA00004496"/>
    </source>
</evidence>
<dbReference type="Pfam" id="PF00307">
    <property type="entry name" value="CH"/>
    <property type="match status" value="2"/>
</dbReference>
<feature type="region of interest" description="Disordered" evidence="12">
    <location>
        <begin position="153"/>
        <end position="179"/>
    </location>
</feature>
<feature type="compositionally biased region" description="Basic and acidic residues" evidence="12">
    <location>
        <begin position="1133"/>
        <end position="1156"/>
    </location>
</feature>
<dbReference type="InterPro" id="IPR001715">
    <property type="entry name" value="CH_dom"/>
</dbReference>
<dbReference type="GO" id="GO:0051301">
    <property type="term" value="P:cell division"/>
    <property type="evidence" value="ECO:0007669"/>
    <property type="project" value="UniProtKB-KW"/>
</dbReference>
<keyword evidence="10" id="KW-0539">Nucleus</keyword>
<evidence type="ECO:0000256" key="8">
    <source>
        <dbReference type="ARBA" id="ARBA00022860"/>
    </source>
</evidence>
<feature type="region of interest" description="Disordered" evidence="12">
    <location>
        <begin position="1128"/>
        <end position="1157"/>
    </location>
</feature>
<keyword evidence="15" id="KW-1185">Reference proteome</keyword>
<dbReference type="Pfam" id="PF00612">
    <property type="entry name" value="IQ"/>
    <property type="match status" value="7"/>
</dbReference>
<evidence type="ECO:0000256" key="9">
    <source>
        <dbReference type="ARBA" id="ARBA00023054"/>
    </source>
</evidence>
<evidence type="ECO:0000256" key="11">
    <source>
        <dbReference type="ARBA" id="ARBA00023306"/>
    </source>
</evidence>
<dbReference type="PANTHER" id="PTHR22706:SF1">
    <property type="entry name" value="ASSEMBLY FACTOR FOR SPINDLE MICROTUBULES"/>
    <property type="match status" value="1"/>
</dbReference>
<keyword evidence="8" id="KW-0112">Calmodulin-binding</keyword>
<dbReference type="OrthoDB" id="2148418at2759"/>
<accession>A4RWM7</accession>
<dbReference type="GO" id="GO:0005737">
    <property type="term" value="C:cytoplasm"/>
    <property type="evidence" value="ECO:0007669"/>
    <property type="project" value="UniProtKB-SubCell"/>
</dbReference>
<keyword evidence="5" id="KW-0132">Cell division</keyword>
<dbReference type="PROSITE" id="PS50021">
    <property type="entry name" value="CH"/>
    <property type="match status" value="2"/>
</dbReference>
<reference evidence="14 15" key="1">
    <citation type="journal article" date="2007" name="Proc. Natl. Acad. Sci. U.S.A.">
        <title>The tiny eukaryote Ostreococcus provides genomic insights into the paradox of plankton speciation.</title>
        <authorList>
            <person name="Palenik B."/>
            <person name="Grimwood J."/>
            <person name="Aerts A."/>
            <person name="Rouze P."/>
            <person name="Salamov A."/>
            <person name="Putnam N."/>
            <person name="Dupont C."/>
            <person name="Jorgensen R."/>
            <person name="Derelle E."/>
            <person name="Rombauts S."/>
            <person name="Zhou K."/>
            <person name="Otillar R."/>
            <person name="Merchant S.S."/>
            <person name="Podell S."/>
            <person name="Gaasterland T."/>
            <person name="Napoli C."/>
            <person name="Gendler K."/>
            <person name="Manuell A."/>
            <person name="Tai V."/>
            <person name="Vallon O."/>
            <person name="Piganeau G."/>
            <person name="Jancek S."/>
            <person name="Heijde M."/>
            <person name="Jabbari K."/>
            <person name="Bowler C."/>
            <person name="Lohr M."/>
            <person name="Robbens S."/>
            <person name="Werner G."/>
            <person name="Dubchak I."/>
            <person name="Pazour G.J."/>
            <person name="Ren Q."/>
            <person name="Paulsen I."/>
            <person name="Delwiche C."/>
            <person name="Schmutz J."/>
            <person name="Rokhsar D."/>
            <person name="Van de Peer Y."/>
            <person name="Moreau H."/>
            <person name="Grigoriev I.V."/>
        </authorList>
    </citation>
    <scope>NUCLEOTIDE SEQUENCE [LARGE SCALE GENOMIC DNA]</scope>
    <source>
        <strain evidence="14 15">CCE9901</strain>
    </source>
</reference>
<evidence type="ECO:0000259" key="13">
    <source>
        <dbReference type="PROSITE" id="PS50021"/>
    </source>
</evidence>
<dbReference type="GO" id="GO:0005516">
    <property type="term" value="F:calmodulin binding"/>
    <property type="evidence" value="ECO:0007669"/>
    <property type="project" value="UniProtKB-KW"/>
</dbReference>
<dbReference type="InterPro" id="IPR031549">
    <property type="entry name" value="ASH"/>
</dbReference>
<dbReference type="GeneID" id="5001546"/>
<dbReference type="InterPro" id="IPR051185">
    <property type="entry name" value="ASPM"/>
</dbReference>
<dbReference type="Gramene" id="ABO95651">
    <property type="protein sequence ID" value="ABO95651"/>
    <property type="gene ID" value="OSTLU_31390"/>
</dbReference>
<dbReference type="eggNOG" id="KOG0165">
    <property type="taxonomic scope" value="Eukaryota"/>
</dbReference>
<dbReference type="EMBL" id="CP000584">
    <property type="protein sequence ID" value="ABO95651.1"/>
    <property type="molecule type" value="Genomic_DNA"/>
</dbReference>